<dbReference type="SUPFAM" id="SSF50789">
    <property type="entry name" value="Herpes virus serine proteinase, assemblin"/>
    <property type="match status" value="1"/>
</dbReference>
<keyword evidence="5" id="KW-1273">Viral capsid maturation</keyword>
<proteinExistence type="predicted"/>
<feature type="domain" description="Prohead serine protease" evidence="6">
    <location>
        <begin position="26"/>
        <end position="167"/>
    </location>
</feature>
<evidence type="ECO:0000256" key="1">
    <source>
        <dbReference type="ARBA" id="ARBA00022612"/>
    </source>
</evidence>
<dbReference type="GO" id="GO:0046797">
    <property type="term" value="P:viral procapsid maturation"/>
    <property type="evidence" value="ECO:0007669"/>
    <property type="project" value="UniProtKB-KW"/>
</dbReference>
<dbReference type="InterPro" id="IPR006433">
    <property type="entry name" value="Prohead_protease"/>
</dbReference>
<accession>A0A6J5KYU5</accession>
<protein>
    <submittedName>
        <fullName evidence="7">COG3740 Phage head maturation protease</fullName>
    </submittedName>
</protein>
<evidence type="ECO:0000313" key="7">
    <source>
        <dbReference type="EMBL" id="CAB4126492.1"/>
    </source>
</evidence>
<evidence type="ECO:0000259" key="6">
    <source>
        <dbReference type="Pfam" id="PF04586"/>
    </source>
</evidence>
<dbReference type="GO" id="GO:0008233">
    <property type="term" value="F:peptidase activity"/>
    <property type="evidence" value="ECO:0007669"/>
    <property type="project" value="UniProtKB-KW"/>
</dbReference>
<sequence>MTVKELKKKRGSRPIYFKAAATEVKVDANSRKVSGYAAIWGNVDDAGDMLIKGCCAKSIQERGPESATNRKVAFLNQHCMKEPIGRLTVLKEDEKGLYFEAILDEIQLSNDVLTQLKSGTLNQFSIGFLYVWDKCEWDNQNECLVVREINLWEVSVVTLGCNEETGFEGMKGITPDELLAELEQQTARVLKGFTWEDQMEIRALINKYIALNEQKPADGPLPPSGEPQKKGVDLGVLASLLS</sequence>
<evidence type="ECO:0000256" key="2">
    <source>
        <dbReference type="ARBA" id="ARBA00022670"/>
    </source>
</evidence>
<dbReference type="NCBIfam" id="TIGR01543">
    <property type="entry name" value="proheadase_HK97"/>
    <property type="match status" value="1"/>
</dbReference>
<dbReference type="Pfam" id="PF04586">
    <property type="entry name" value="Peptidase_S78"/>
    <property type="match status" value="1"/>
</dbReference>
<reference evidence="7" key="1">
    <citation type="submission" date="2020-04" db="EMBL/GenBank/DDBJ databases">
        <authorList>
            <person name="Chiriac C."/>
            <person name="Salcher M."/>
            <person name="Ghai R."/>
            <person name="Kavagutti S V."/>
        </authorList>
    </citation>
    <scope>NUCLEOTIDE SEQUENCE</scope>
</reference>
<evidence type="ECO:0000256" key="3">
    <source>
        <dbReference type="ARBA" id="ARBA00022801"/>
    </source>
</evidence>
<dbReference type="InterPro" id="IPR054613">
    <property type="entry name" value="Peptidase_S78_dom"/>
</dbReference>
<keyword evidence="2 7" id="KW-0645">Protease</keyword>
<name>A0A6J5KYU5_9CAUD</name>
<dbReference type="EMBL" id="LR796196">
    <property type="protein sequence ID" value="CAB4126492.1"/>
    <property type="molecule type" value="Genomic_DNA"/>
</dbReference>
<organism evidence="7">
    <name type="scientific">uncultured Caudovirales phage</name>
    <dbReference type="NCBI Taxonomy" id="2100421"/>
    <lineage>
        <taxon>Viruses</taxon>
        <taxon>Duplodnaviria</taxon>
        <taxon>Heunggongvirae</taxon>
        <taxon>Uroviricota</taxon>
        <taxon>Caudoviricetes</taxon>
        <taxon>Peduoviridae</taxon>
        <taxon>Maltschvirus</taxon>
        <taxon>Maltschvirus maltsch</taxon>
    </lineage>
</organism>
<keyword evidence="1" id="KW-1188">Viral release from host cell</keyword>
<keyword evidence="4" id="KW-0118">Viral capsid assembly</keyword>
<gene>
    <name evidence="7" type="ORF">UFOVP74_46</name>
</gene>
<keyword evidence="3" id="KW-0378">Hydrolase</keyword>
<evidence type="ECO:0000256" key="5">
    <source>
        <dbReference type="ARBA" id="ARBA00023045"/>
    </source>
</evidence>
<evidence type="ECO:0000256" key="4">
    <source>
        <dbReference type="ARBA" id="ARBA00022950"/>
    </source>
</evidence>
<dbReference type="GO" id="GO:0006508">
    <property type="term" value="P:proteolysis"/>
    <property type="evidence" value="ECO:0007669"/>
    <property type="project" value="UniProtKB-KW"/>
</dbReference>